<feature type="coiled-coil region" evidence="1">
    <location>
        <begin position="180"/>
        <end position="214"/>
    </location>
</feature>
<gene>
    <name evidence="3" type="ORF">GIL414_LOCUS28279</name>
</gene>
<feature type="region of interest" description="Disordered" evidence="2">
    <location>
        <begin position="222"/>
        <end position="244"/>
    </location>
</feature>
<dbReference type="EMBL" id="CAJOBJ010047587">
    <property type="protein sequence ID" value="CAF4358151.1"/>
    <property type="molecule type" value="Genomic_DNA"/>
</dbReference>
<feature type="non-terminal residue" evidence="3">
    <location>
        <position position="1"/>
    </location>
</feature>
<feature type="compositionally biased region" description="Polar residues" evidence="2">
    <location>
        <begin position="233"/>
        <end position="244"/>
    </location>
</feature>
<evidence type="ECO:0000256" key="2">
    <source>
        <dbReference type="SAM" id="MobiDB-lite"/>
    </source>
</evidence>
<protein>
    <submittedName>
        <fullName evidence="3">Uncharacterized protein</fullName>
    </submittedName>
</protein>
<sequence>NLYNHDEDDNNLLDYIDEISSLSPTDLTDRLNKECQQILIKQNLSLSSYDNLQLNHYALMAIYLLYKQHLTDDAKQLYNETLIRALRQEYELINNEKHDYMEKYNEAEENYLNKLNLNEKKMHQLQNKYEELLEHNELERLDSKKLLNDLAEKYEFNLYNLHQENENLKYNLSNMSQSREKSLGNDHNQLQSEYQQLRQDYDELISENELLKDYNSQMYQRKLQRNTDDQASDRLSTSYYPSFP</sequence>
<proteinExistence type="predicted"/>
<reference evidence="3" key="1">
    <citation type="submission" date="2021-02" db="EMBL/GenBank/DDBJ databases">
        <authorList>
            <person name="Nowell W R."/>
        </authorList>
    </citation>
    <scope>NUCLEOTIDE SEQUENCE</scope>
</reference>
<name>A0A8S2UVE5_9BILA</name>
<evidence type="ECO:0000313" key="4">
    <source>
        <dbReference type="Proteomes" id="UP000681720"/>
    </source>
</evidence>
<keyword evidence="1" id="KW-0175">Coiled coil</keyword>
<dbReference type="Proteomes" id="UP000681720">
    <property type="component" value="Unassembled WGS sequence"/>
</dbReference>
<dbReference type="AlphaFoldDB" id="A0A8S2UVE5"/>
<feature type="coiled-coil region" evidence="1">
    <location>
        <begin position="83"/>
        <end position="142"/>
    </location>
</feature>
<evidence type="ECO:0000313" key="3">
    <source>
        <dbReference type="EMBL" id="CAF4358151.1"/>
    </source>
</evidence>
<organism evidence="3 4">
    <name type="scientific">Rotaria magnacalcarata</name>
    <dbReference type="NCBI Taxonomy" id="392030"/>
    <lineage>
        <taxon>Eukaryota</taxon>
        <taxon>Metazoa</taxon>
        <taxon>Spiralia</taxon>
        <taxon>Gnathifera</taxon>
        <taxon>Rotifera</taxon>
        <taxon>Eurotatoria</taxon>
        <taxon>Bdelloidea</taxon>
        <taxon>Philodinida</taxon>
        <taxon>Philodinidae</taxon>
        <taxon>Rotaria</taxon>
    </lineage>
</organism>
<accession>A0A8S2UVE5</accession>
<evidence type="ECO:0000256" key="1">
    <source>
        <dbReference type="SAM" id="Coils"/>
    </source>
</evidence>
<comment type="caution">
    <text evidence="3">The sequence shown here is derived from an EMBL/GenBank/DDBJ whole genome shotgun (WGS) entry which is preliminary data.</text>
</comment>